<evidence type="ECO:0000313" key="3">
    <source>
        <dbReference type="EMBL" id="VVA98383.1"/>
    </source>
</evidence>
<dbReference type="PANTHER" id="PTHR15092">
    <property type="entry name" value="POLY A -SPECIFIC RIBONUCLEASE/TARGET OF EGR1, MEMBER 1"/>
    <property type="match status" value="1"/>
</dbReference>
<keyword evidence="4" id="KW-1185">Reference proteome</keyword>
<comment type="caution">
    <text evidence="3">The sequence shown here is derived from an EMBL/GenBank/DDBJ whole genome shotgun (WGS) entry which is preliminary data.</text>
</comment>
<dbReference type="Pfam" id="PF04857">
    <property type="entry name" value="CAF1"/>
    <property type="match status" value="1"/>
</dbReference>
<evidence type="ECO:0000256" key="2">
    <source>
        <dbReference type="ARBA" id="ARBA00008372"/>
    </source>
</evidence>
<protein>
    <submittedName>
        <fullName evidence="3">Uncharacterized protein</fullName>
    </submittedName>
</protein>
<dbReference type="AlphaFoldDB" id="A0A565B9V3"/>
<name>A0A565B9V3_9BRAS</name>
<dbReference type="InterPro" id="IPR036397">
    <property type="entry name" value="RNaseH_sf"/>
</dbReference>
<dbReference type="OrthoDB" id="1432093at2759"/>
<comment type="similarity">
    <text evidence="2">Belongs to the CAF1 family.</text>
</comment>
<comment type="cofactor">
    <cofactor evidence="1">
        <name>a divalent metal cation</name>
        <dbReference type="ChEBI" id="CHEBI:60240"/>
    </cofactor>
</comment>
<dbReference type="Gene3D" id="3.30.420.10">
    <property type="entry name" value="Ribonuclease H-like superfamily/Ribonuclease H"/>
    <property type="match status" value="2"/>
</dbReference>
<organism evidence="3 4">
    <name type="scientific">Arabis nemorensis</name>
    <dbReference type="NCBI Taxonomy" id="586526"/>
    <lineage>
        <taxon>Eukaryota</taxon>
        <taxon>Viridiplantae</taxon>
        <taxon>Streptophyta</taxon>
        <taxon>Embryophyta</taxon>
        <taxon>Tracheophyta</taxon>
        <taxon>Spermatophyta</taxon>
        <taxon>Magnoliopsida</taxon>
        <taxon>eudicotyledons</taxon>
        <taxon>Gunneridae</taxon>
        <taxon>Pentapetalae</taxon>
        <taxon>rosids</taxon>
        <taxon>malvids</taxon>
        <taxon>Brassicales</taxon>
        <taxon>Brassicaceae</taxon>
        <taxon>Arabideae</taxon>
        <taxon>Arabis</taxon>
    </lineage>
</organism>
<dbReference type="EMBL" id="CABITT030000003">
    <property type="protein sequence ID" value="VVA98383.1"/>
    <property type="molecule type" value="Genomic_DNA"/>
</dbReference>
<dbReference type="SUPFAM" id="SSF53098">
    <property type="entry name" value="Ribonuclease H-like"/>
    <property type="match status" value="1"/>
</dbReference>
<sequence>MQRRFLSSVSGTSKTLNHRRWNVKQVKNSNFSSALDEIRTSIDSSDFVALSLQNTGSYAAAWHRVSAIDTPETSYLKAKYAAERYQIFQFALCPFSLRGSKLTVHPYNFHLFPRDELKLGMPSYSFSCQASRLTAMAREGFDFNTCIYQGISYLSRTQESASKFLSGNPILADAITVPSSPATVADTVFVGRIRSRVKNWRQSCLDTTSKTEDDDLVSSLRKLVLGSEQYGSRLCLTIDVCSERQVQLILEMLTEFSDDVVPLLIASKSRGTQAVRAVFMSSKEDMDLFKKELQNLENEENRRVRGFREVIDLISSSQKPVVSQNYLSDFTSIHAKFLGPLPSNVDDFSSSLSSAFPDVVDLSQFMKEISPLSNISNLPAAMSSLNRFFAPVDVEVANQGCPIKLNEDHQSHGQNAVMISQLFAKLCTIQKSDPSSVQSNEDFQPLASDEYASSVTSCARNAGDENVKIWSKNSRRVSSDNLVLIWGLGKKMTAAMLKNALQQAPPVFVQEFDVKFLDRSCAILVFWESGSSETFLTAVNNEEQLGESLREMVAEGLRVAGYDTYKRACRLGFWEADLADSLEKTLESSDTESDSDTKPSEIDWTSELAINFDEL</sequence>
<accession>A0A565B9V3</accession>
<dbReference type="GO" id="GO:0000175">
    <property type="term" value="F:3'-5'-RNA exonuclease activity"/>
    <property type="evidence" value="ECO:0007669"/>
    <property type="project" value="TreeGrafter"/>
</dbReference>
<dbReference type="Proteomes" id="UP000489600">
    <property type="component" value="Unassembled WGS sequence"/>
</dbReference>
<evidence type="ECO:0000256" key="1">
    <source>
        <dbReference type="ARBA" id="ARBA00001968"/>
    </source>
</evidence>
<dbReference type="GO" id="GO:0003723">
    <property type="term" value="F:RNA binding"/>
    <property type="evidence" value="ECO:0007669"/>
    <property type="project" value="TreeGrafter"/>
</dbReference>
<evidence type="ECO:0000313" key="4">
    <source>
        <dbReference type="Proteomes" id="UP000489600"/>
    </source>
</evidence>
<reference evidence="3" key="1">
    <citation type="submission" date="2019-07" db="EMBL/GenBank/DDBJ databases">
        <authorList>
            <person name="Dittberner H."/>
        </authorList>
    </citation>
    <scope>NUCLEOTIDE SEQUENCE [LARGE SCALE GENOMIC DNA]</scope>
</reference>
<dbReference type="InterPro" id="IPR006941">
    <property type="entry name" value="RNase_CAF1"/>
</dbReference>
<dbReference type="InterPro" id="IPR012337">
    <property type="entry name" value="RNaseH-like_sf"/>
</dbReference>
<gene>
    <name evidence="3" type="ORF">ANE_LOCUS8828</name>
</gene>
<proteinExistence type="inferred from homology"/>
<dbReference type="PANTHER" id="PTHR15092:SF42">
    <property type="entry name" value="POLY(A)-SPECIFIC RIBONUCLEASE PARN-LIKE"/>
    <property type="match status" value="1"/>
</dbReference>
<dbReference type="InterPro" id="IPR051181">
    <property type="entry name" value="CAF1_poly(A)_ribonucleases"/>
</dbReference>